<proteinExistence type="predicted"/>
<name>A0A127PIJ6_9BURK</name>
<organism evidence="1">
    <name type="scientific">Collimonas fungivorans</name>
    <dbReference type="NCBI Taxonomy" id="158899"/>
    <lineage>
        <taxon>Bacteria</taxon>
        <taxon>Pseudomonadati</taxon>
        <taxon>Pseudomonadota</taxon>
        <taxon>Betaproteobacteria</taxon>
        <taxon>Burkholderiales</taxon>
        <taxon>Oxalobacteraceae</taxon>
        <taxon>Collimonas</taxon>
    </lineage>
</organism>
<accession>A0A127PIJ6</accession>
<dbReference type="Proteomes" id="UP000072421">
    <property type="component" value="Chromosome"/>
</dbReference>
<dbReference type="PATRIC" id="fig|158899.10.peg.4923"/>
<gene>
    <name evidence="1" type="ORF">CFter6_4993</name>
</gene>
<evidence type="ECO:0000313" key="2">
    <source>
        <dbReference type="Proteomes" id="UP000072421"/>
    </source>
</evidence>
<dbReference type="EMBL" id="CP013232">
    <property type="protein sequence ID" value="AMO97567.1"/>
    <property type="molecule type" value="Genomic_DNA"/>
</dbReference>
<dbReference type="AlphaFoldDB" id="A0A127PIJ6"/>
<evidence type="ECO:0000313" key="1">
    <source>
        <dbReference type="EMBL" id="AMO97567.1"/>
    </source>
</evidence>
<sequence length="54" mass="6403">MRHFTPAHPQDRGFREFAKLTWSTVFMSIEINRREQREIAMQLIFSCNFGGRTG</sequence>
<reference evidence="1 2" key="1">
    <citation type="submission" date="2015-11" db="EMBL/GenBank/DDBJ databases">
        <title>Exploring the genomic traits of fungus-feeding bacterial genus Collimonas.</title>
        <authorList>
            <person name="Song C."/>
            <person name="Schmidt R."/>
            <person name="de Jager V."/>
            <person name="Krzyzanowska D."/>
            <person name="Jongedijk E."/>
            <person name="Cankar K."/>
            <person name="Beekwilder J."/>
            <person name="van Veen A."/>
            <person name="de Boer W."/>
            <person name="van Veen J.A."/>
            <person name="Garbeva P."/>
        </authorList>
    </citation>
    <scope>NUCLEOTIDE SEQUENCE [LARGE SCALE GENOMIC DNA]</scope>
    <source>
        <strain evidence="1 2">Ter6</strain>
    </source>
</reference>
<protein>
    <submittedName>
        <fullName evidence="1">Uncharacterized protein</fullName>
    </submittedName>
</protein>